<dbReference type="Pfam" id="PF05949">
    <property type="entry name" value="DUF881"/>
    <property type="match status" value="1"/>
</dbReference>
<proteinExistence type="inferred from homology"/>
<evidence type="ECO:0000256" key="3">
    <source>
        <dbReference type="SAM" id="Phobius"/>
    </source>
</evidence>
<dbReference type="InterPro" id="IPR010273">
    <property type="entry name" value="DUF881"/>
</dbReference>
<dbReference type="RefSeq" id="WP_070319606.1">
    <property type="nucleotide sequence ID" value="NZ_JAUSVM010000001.1"/>
</dbReference>
<comment type="caution">
    <text evidence="4">The sequence shown here is derived from an EMBL/GenBank/DDBJ whole genome shotgun (WGS) entry which is preliminary data.</text>
</comment>
<gene>
    <name evidence="4" type="ORF">JO380_003377</name>
</gene>
<accession>A0ABU0GQE8</accession>
<name>A0ABU0GQE8_9CELL</name>
<evidence type="ECO:0000256" key="1">
    <source>
        <dbReference type="ARBA" id="ARBA00009108"/>
    </source>
</evidence>
<dbReference type="Gene3D" id="3.30.70.1880">
    <property type="entry name" value="Protein of unknown function DUF881"/>
    <property type="match status" value="1"/>
</dbReference>
<protein>
    <submittedName>
        <fullName evidence="4">Uncharacterized protein YlxW (UPF0749 family)</fullName>
    </submittedName>
</protein>
<reference evidence="4 5" key="1">
    <citation type="submission" date="2023-07" db="EMBL/GenBank/DDBJ databases">
        <title>Sequencing the genomes of 1000 actinobacteria strains.</title>
        <authorList>
            <person name="Klenk H.-P."/>
        </authorList>
    </citation>
    <scope>NUCLEOTIDE SEQUENCE [LARGE SCALE GENOMIC DNA]</scope>
    <source>
        <strain evidence="4 5">DSM 14785</strain>
    </source>
</reference>
<evidence type="ECO:0000313" key="5">
    <source>
        <dbReference type="Proteomes" id="UP001240250"/>
    </source>
</evidence>
<feature type="transmembrane region" description="Helical" evidence="3">
    <location>
        <begin position="52"/>
        <end position="73"/>
    </location>
</feature>
<keyword evidence="3" id="KW-1133">Transmembrane helix</keyword>
<evidence type="ECO:0000313" key="4">
    <source>
        <dbReference type="EMBL" id="MDQ0426996.1"/>
    </source>
</evidence>
<dbReference type="Proteomes" id="UP001240250">
    <property type="component" value="Unassembled WGS sequence"/>
</dbReference>
<keyword evidence="3" id="KW-0812">Transmembrane</keyword>
<sequence length="317" mass="32873">MNRRHAQATSRAADASMTLINEVYRRPLDPGYQEAAARRADGLAPRRTARGAVALLVLAVALGGFAATAAVALRRPAPEALQARTLLENEIRERTATADELRRGNAALSAEIARLQQRAASTDDPELFAQLQRDAVAAGVVPVTGPGVRVVLTDGVPDANAAADDASSYVLDVDLQVLVNGLWAAGAEAVAVNGERITSTTAIRSAGAAVLVDSTALSSPYTVEAIGDAVAMQTALARTSAGQHLASLSQYGIDVAMSSQRTLDLPGRGQIALRSARVAGADETTDDADPAPEEHDVLGSSPRDVAGSSRPDQEEAR</sequence>
<comment type="similarity">
    <text evidence="1">Belongs to the UPF0749 family.</text>
</comment>
<dbReference type="EMBL" id="JAUSVM010000001">
    <property type="protein sequence ID" value="MDQ0426996.1"/>
    <property type="molecule type" value="Genomic_DNA"/>
</dbReference>
<feature type="region of interest" description="Disordered" evidence="2">
    <location>
        <begin position="276"/>
        <end position="317"/>
    </location>
</feature>
<dbReference type="PANTHER" id="PTHR37313">
    <property type="entry name" value="UPF0749 PROTEIN RV1825"/>
    <property type="match status" value="1"/>
</dbReference>
<keyword evidence="3" id="KW-0472">Membrane</keyword>
<dbReference type="PANTHER" id="PTHR37313:SF1">
    <property type="entry name" value="UPF0749 PROTEIN RV1823"/>
    <property type="match status" value="1"/>
</dbReference>
<organism evidence="4 5">
    <name type="scientific">Cellulomonas iranensis</name>
    <dbReference type="NCBI Taxonomy" id="76862"/>
    <lineage>
        <taxon>Bacteria</taxon>
        <taxon>Bacillati</taxon>
        <taxon>Actinomycetota</taxon>
        <taxon>Actinomycetes</taxon>
        <taxon>Micrococcales</taxon>
        <taxon>Cellulomonadaceae</taxon>
        <taxon>Cellulomonas</taxon>
    </lineage>
</organism>
<evidence type="ECO:0000256" key="2">
    <source>
        <dbReference type="SAM" id="MobiDB-lite"/>
    </source>
</evidence>
<keyword evidence="5" id="KW-1185">Reference proteome</keyword>